<feature type="region of interest" description="Disordered" evidence="1">
    <location>
        <begin position="1"/>
        <end position="33"/>
    </location>
</feature>
<protein>
    <submittedName>
        <fullName evidence="2">Uncharacterized protein</fullName>
    </submittedName>
</protein>
<reference evidence="2" key="1">
    <citation type="submission" date="2022-01" db="EMBL/GenBank/DDBJ databases">
        <authorList>
            <person name="King R."/>
        </authorList>
    </citation>
    <scope>NUCLEOTIDE SEQUENCE</scope>
</reference>
<name>A0A9P0D431_9CUCU</name>
<evidence type="ECO:0000313" key="2">
    <source>
        <dbReference type="EMBL" id="CAH1111638.1"/>
    </source>
</evidence>
<gene>
    <name evidence="2" type="ORF">PSYICH_LOCUS12945</name>
</gene>
<dbReference type="OrthoDB" id="6781428at2759"/>
<accession>A0A9P0D431</accession>
<sequence>MSDTSISSEEEPFVDSGSEYVPSNPDIPGPSRIRKRLFPAKTQNRRNTAANEQGIAQENTAANEQSIAQDNVLKFKKGKKRVKNPSFWKRNNIKRKKAKREEYINWAKQKVPKKTTGPNCNCKMKCFTKISDPKKQSILKQFYDIGDKNRQDTYLGGLITVLGVQRKRPTTGEGKEKTVFYQYKKCDHLTNIIAAENDAERKVILEGDKRLHIQKAEVFYKKLKEATELAKGGGVDVLCFDYQQNLPLPHIPSGDVFYKRQLWEYNFCIHSSITKLATFYMYDEMTAKKGCNEVVSFLHHYITNYVSEDVTTLYLFSNNCFAQNKNHTLIQYLHTFMNISGSRIRQIIHQFPEPGHSFLPFDRCFGLIEKEKRKKEIVYLAYDWINLVKKT</sequence>
<evidence type="ECO:0000256" key="1">
    <source>
        <dbReference type="SAM" id="MobiDB-lite"/>
    </source>
</evidence>
<proteinExistence type="predicted"/>
<dbReference type="AlphaFoldDB" id="A0A9P0D431"/>
<dbReference type="EMBL" id="OV651818">
    <property type="protein sequence ID" value="CAH1111638.1"/>
    <property type="molecule type" value="Genomic_DNA"/>
</dbReference>
<keyword evidence="3" id="KW-1185">Reference proteome</keyword>
<dbReference type="Proteomes" id="UP001153636">
    <property type="component" value="Chromosome 6"/>
</dbReference>
<dbReference type="PANTHER" id="PTHR10773:SF19">
    <property type="match status" value="1"/>
</dbReference>
<organism evidence="2 3">
    <name type="scientific">Psylliodes chrysocephalus</name>
    <dbReference type="NCBI Taxonomy" id="3402493"/>
    <lineage>
        <taxon>Eukaryota</taxon>
        <taxon>Metazoa</taxon>
        <taxon>Ecdysozoa</taxon>
        <taxon>Arthropoda</taxon>
        <taxon>Hexapoda</taxon>
        <taxon>Insecta</taxon>
        <taxon>Pterygota</taxon>
        <taxon>Neoptera</taxon>
        <taxon>Endopterygota</taxon>
        <taxon>Coleoptera</taxon>
        <taxon>Polyphaga</taxon>
        <taxon>Cucujiformia</taxon>
        <taxon>Chrysomeloidea</taxon>
        <taxon>Chrysomelidae</taxon>
        <taxon>Galerucinae</taxon>
        <taxon>Alticini</taxon>
        <taxon>Psylliodes</taxon>
    </lineage>
</organism>
<dbReference type="PANTHER" id="PTHR10773">
    <property type="entry name" value="DNA-DIRECTED RNA POLYMERASES I, II, AND III SUBUNIT RPABC2"/>
    <property type="match status" value="1"/>
</dbReference>
<evidence type="ECO:0000313" key="3">
    <source>
        <dbReference type="Proteomes" id="UP001153636"/>
    </source>
</evidence>